<accession>A0A0G7ZN88</accession>
<dbReference type="AlphaFoldDB" id="A0A0G7ZN88"/>
<protein>
    <submittedName>
        <fullName evidence="2">Uncharacterized protein</fullName>
    </submittedName>
</protein>
<feature type="transmembrane region" description="Helical" evidence="1">
    <location>
        <begin position="12"/>
        <end position="36"/>
    </location>
</feature>
<evidence type="ECO:0000313" key="3">
    <source>
        <dbReference type="Proteomes" id="UP000242141"/>
    </source>
</evidence>
<feature type="transmembrane region" description="Helical" evidence="1">
    <location>
        <begin position="466"/>
        <end position="489"/>
    </location>
</feature>
<feature type="transmembrane region" description="Helical" evidence="1">
    <location>
        <begin position="48"/>
        <end position="71"/>
    </location>
</feature>
<evidence type="ECO:0000313" key="2">
    <source>
        <dbReference type="EMBL" id="CRX37106.1"/>
    </source>
</evidence>
<keyword evidence="1" id="KW-0812">Transmembrane</keyword>
<sequence>MFLVGIIFQEDLFAVKLVCAFLLSIFIFYGLGKIILNNFKVEKSNNFFAIFIGFLFYQIFIFFAYSIIIVLNYNLNYISDFTDVIDIVLIIYILISYKIWWFKSFKINYKSLLNLSFIFISSILFIYIFIVCESNLDWFNDYNNDLNYLTLNNIYLNNSNTELFKPFNNNLDYYTIFQTNYYWILVTTNSLKIDPELIVKYLIPALYILIILFLIKGFILEKNNWKSNLLFILFGATLIFVFGYQNVISEKFYIFYYLLAMIIIFLRYTDNYYKENSYISFIIIITLLFYSFTYYSLILTITIALAIIFYLIYQKENIFTTIYYFLLILFIEGSFYFYAINIFYAIIFIAFSGLIIFLPLTFVYLKNNQNQIHKFEILVKENQKNATFILFLVIGLSFIVALSISADDYFSLLSQIFNNSIFWEGNNIETIYFSVPFYIILISINLFIFLNFYFQKEEDEKYKKFNDYFLLFLILFLLLFNMFSIPVWLLFFDLPIFQIDIILLIYLFAFLIFFAKFLTNYYFLQNDRINTYIKM</sequence>
<feature type="transmembrane region" description="Helical" evidence="1">
    <location>
        <begin position="198"/>
        <end position="219"/>
    </location>
</feature>
<dbReference type="Proteomes" id="UP000242141">
    <property type="component" value="Unassembled WGS sequence"/>
</dbReference>
<keyword evidence="3" id="KW-1185">Reference proteome</keyword>
<feature type="transmembrane region" description="Helical" evidence="1">
    <location>
        <begin position="501"/>
        <end position="524"/>
    </location>
</feature>
<feature type="transmembrane region" description="Helical" evidence="1">
    <location>
        <begin position="77"/>
        <end position="100"/>
    </location>
</feature>
<reference evidence="3" key="1">
    <citation type="submission" date="2015-05" db="EMBL/GenBank/DDBJ databases">
        <authorList>
            <person name="Collingro A."/>
        </authorList>
    </citation>
    <scope>NUCLEOTIDE SEQUENCE [LARGE SCALE GENOMIC DNA]</scope>
    <source>
        <strain evidence="3">Ps</strain>
    </source>
</reference>
<feature type="transmembrane region" description="Helical" evidence="1">
    <location>
        <begin position="431"/>
        <end position="454"/>
    </location>
</feature>
<feature type="transmembrane region" description="Helical" evidence="1">
    <location>
        <begin position="252"/>
        <end position="269"/>
    </location>
</feature>
<proteinExistence type="predicted"/>
<feature type="transmembrane region" description="Helical" evidence="1">
    <location>
        <begin position="386"/>
        <end position="406"/>
    </location>
</feature>
<keyword evidence="1" id="KW-1133">Transmembrane helix</keyword>
<feature type="transmembrane region" description="Helical" evidence="1">
    <location>
        <begin position="112"/>
        <end position="130"/>
    </location>
</feature>
<keyword evidence="1" id="KW-0472">Membrane</keyword>
<evidence type="ECO:0000256" key="1">
    <source>
        <dbReference type="SAM" id="Phobius"/>
    </source>
</evidence>
<organism evidence="2 3">
    <name type="scientific">Candidatus Hepatoplasma crinochetorum</name>
    <dbReference type="NCBI Taxonomy" id="295596"/>
    <lineage>
        <taxon>Bacteria</taxon>
        <taxon>Bacillati</taxon>
        <taxon>Mycoplasmatota</taxon>
        <taxon>Mollicutes</taxon>
        <taxon>Candidatus Hepatoplasmataceae</taxon>
        <taxon>Candidatus Hepatoplasma</taxon>
    </lineage>
</organism>
<gene>
    <name evidence="2" type="ORF">HEPPS_03250</name>
</gene>
<feature type="transmembrane region" description="Helical" evidence="1">
    <location>
        <begin position="173"/>
        <end position="191"/>
    </location>
</feature>
<feature type="transmembrane region" description="Helical" evidence="1">
    <location>
        <begin position="225"/>
        <end position="245"/>
    </location>
</feature>
<dbReference type="EMBL" id="CWGI01000001">
    <property type="protein sequence ID" value="CRX37106.1"/>
    <property type="molecule type" value="Genomic_DNA"/>
</dbReference>
<feature type="transmembrane region" description="Helical" evidence="1">
    <location>
        <begin position="281"/>
        <end position="311"/>
    </location>
</feature>
<feature type="transmembrane region" description="Helical" evidence="1">
    <location>
        <begin position="343"/>
        <end position="365"/>
    </location>
</feature>
<feature type="transmembrane region" description="Helical" evidence="1">
    <location>
        <begin position="318"/>
        <end position="337"/>
    </location>
</feature>
<name>A0A0G7ZN88_9MOLU</name>